<gene>
    <name evidence="2" type="ORF">O181_087720</name>
</gene>
<accession>A0A9Q3IQF0</accession>
<name>A0A9Q3IQF0_9BASI</name>
<protein>
    <submittedName>
        <fullName evidence="2">Uncharacterized protein</fullName>
    </submittedName>
</protein>
<reference evidence="2" key="1">
    <citation type="submission" date="2021-03" db="EMBL/GenBank/DDBJ databases">
        <title>Draft genome sequence of rust myrtle Austropuccinia psidii MF-1, a brazilian biotype.</title>
        <authorList>
            <person name="Quecine M.C."/>
            <person name="Pachon D.M.R."/>
            <person name="Bonatelli M.L."/>
            <person name="Correr F.H."/>
            <person name="Franceschini L.M."/>
            <person name="Leite T.F."/>
            <person name="Margarido G.R.A."/>
            <person name="Almeida C.A."/>
            <person name="Ferrarezi J.A."/>
            <person name="Labate C.A."/>
        </authorList>
    </citation>
    <scope>NUCLEOTIDE SEQUENCE</scope>
    <source>
        <strain evidence="2">MF-1</strain>
    </source>
</reference>
<comment type="caution">
    <text evidence="2">The sequence shown here is derived from an EMBL/GenBank/DDBJ whole genome shotgun (WGS) entry which is preliminary data.</text>
</comment>
<dbReference type="Proteomes" id="UP000765509">
    <property type="component" value="Unassembled WGS sequence"/>
</dbReference>
<proteinExistence type="predicted"/>
<keyword evidence="3" id="KW-1185">Reference proteome</keyword>
<dbReference type="EMBL" id="AVOT02053129">
    <property type="protein sequence ID" value="MBW0548005.1"/>
    <property type="molecule type" value="Genomic_DNA"/>
</dbReference>
<evidence type="ECO:0000256" key="1">
    <source>
        <dbReference type="SAM" id="MobiDB-lite"/>
    </source>
</evidence>
<dbReference type="AlphaFoldDB" id="A0A9Q3IQF0"/>
<feature type="region of interest" description="Disordered" evidence="1">
    <location>
        <begin position="1"/>
        <end position="63"/>
    </location>
</feature>
<evidence type="ECO:0000313" key="3">
    <source>
        <dbReference type="Proteomes" id="UP000765509"/>
    </source>
</evidence>
<evidence type="ECO:0000313" key="2">
    <source>
        <dbReference type="EMBL" id="MBW0548005.1"/>
    </source>
</evidence>
<sequence length="103" mass="11340">MGPLVPFWPRSNEAKRGQGGSSSAPNHKWAHLSQFWPQKPTNPEIAKNTLGPENWPQFSPLPLETTRGHQISYNEGFPSVSGEEISFLNAPHTPGSRSGAYMV</sequence>
<organism evidence="2 3">
    <name type="scientific">Austropuccinia psidii MF-1</name>
    <dbReference type="NCBI Taxonomy" id="1389203"/>
    <lineage>
        <taxon>Eukaryota</taxon>
        <taxon>Fungi</taxon>
        <taxon>Dikarya</taxon>
        <taxon>Basidiomycota</taxon>
        <taxon>Pucciniomycotina</taxon>
        <taxon>Pucciniomycetes</taxon>
        <taxon>Pucciniales</taxon>
        <taxon>Sphaerophragmiaceae</taxon>
        <taxon>Austropuccinia</taxon>
    </lineage>
</organism>